<dbReference type="InterPro" id="IPR032799">
    <property type="entry name" value="TAXi_C"/>
</dbReference>
<feature type="active site" evidence="2">
    <location>
        <position position="389"/>
    </location>
</feature>
<gene>
    <name evidence="4" type="ORF">RND71_017365</name>
</gene>
<evidence type="ECO:0000256" key="2">
    <source>
        <dbReference type="PIRSR" id="PIRSR601461-1"/>
    </source>
</evidence>
<dbReference type="InterPro" id="IPR033121">
    <property type="entry name" value="PEPTIDASE_A1"/>
</dbReference>
<dbReference type="InterPro" id="IPR001969">
    <property type="entry name" value="Aspartic_peptidase_AS"/>
</dbReference>
<dbReference type="Proteomes" id="UP001291623">
    <property type="component" value="Unassembled WGS sequence"/>
</dbReference>
<protein>
    <recommendedName>
        <fullName evidence="3">Peptidase A1 domain-containing protein</fullName>
    </recommendedName>
</protein>
<comment type="similarity">
    <text evidence="1">Belongs to the peptidase A1 family.</text>
</comment>
<proteinExistence type="inferred from homology"/>
<dbReference type="Pfam" id="PF14541">
    <property type="entry name" value="TAXi_C"/>
    <property type="match status" value="1"/>
</dbReference>
<dbReference type="InterPro" id="IPR032861">
    <property type="entry name" value="TAXi_N"/>
</dbReference>
<dbReference type="InterPro" id="IPR033873">
    <property type="entry name" value="CND41-like"/>
</dbReference>
<dbReference type="PROSITE" id="PS51767">
    <property type="entry name" value="PEPTIDASE_A1"/>
    <property type="match status" value="1"/>
</dbReference>
<dbReference type="Pfam" id="PF14543">
    <property type="entry name" value="TAXi_N"/>
    <property type="match status" value="1"/>
</dbReference>
<evidence type="ECO:0000313" key="5">
    <source>
        <dbReference type="Proteomes" id="UP001291623"/>
    </source>
</evidence>
<dbReference type="Gene3D" id="2.40.70.10">
    <property type="entry name" value="Acid Proteases"/>
    <property type="match status" value="2"/>
</dbReference>
<comment type="caution">
    <text evidence="4">The sequence shown here is derived from an EMBL/GenBank/DDBJ whole genome shotgun (WGS) entry which is preliminary data.</text>
</comment>
<dbReference type="GO" id="GO:0004190">
    <property type="term" value="F:aspartic-type endopeptidase activity"/>
    <property type="evidence" value="ECO:0007669"/>
    <property type="project" value="InterPro"/>
</dbReference>
<dbReference type="PROSITE" id="PS00141">
    <property type="entry name" value="ASP_PROTEASE"/>
    <property type="match status" value="1"/>
</dbReference>
<dbReference type="CDD" id="cd05472">
    <property type="entry name" value="cnd41_like"/>
    <property type="match status" value="1"/>
</dbReference>
<name>A0AAE1VI70_9SOLA</name>
<dbReference type="PANTHER" id="PTHR13683">
    <property type="entry name" value="ASPARTYL PROTEASES"/>
    <property type="match status" value="1"/>
</dbReference>
<dbReference type="EMBL" id="JAVYJV010000009">
    <property type="protein sequence ID" value="KAK4362124.1"/>
    <property type="molecule type" value="Genomic_DNA"/>
</dbReference>
<dbReference type="GO" id="GO:0006508">
    <property type="term" value="P:proteolysis"/>
    <property type="evidence" value="ECO:0007669"/>
    <property type="project" value="InterPro"/>
</dbReference>
<accession>A0AAE1VI70</accession>
<feature type="domain" description="Peptidase A1" evidence="3">
    <location>
        <begin position="168"/>
        <end position="508"/>
    </location>
</feature>
<reference evidence="4" key="1">
    <citation type="submission" date="2023-12" db="EMBL/GenBank/DDBJ databases">
        <title>Genome assembly of Anisodus tanguticus.</title>
        <authorList>
            <person name="Wang Y.-J."/>
        </authorList>
    </citation>
    <scope>NUCLEOTIDE SEQUENCE</scope>
    <source>
        <strain evidence="4">KB-2021</strain>
        <tissue evidence="4">Leaf</tissue>
    </source>
</reference>
<evidence type="ECO:0000313" key="4">
    <source>
        <dbReference type="EMBL" id="KAK4362124.1"/>
    </source>
</evidence>
<dbReference type="AlphaFoldDB" id="A0AAE1VI70"/>
<dbReference type="FunFam" id="2.40.70.10:FF:000049">
    <property type="entry name" value="Aspartyl protease AED1"/>
    <property type="match status" value="1"/>
</dbReference>
<dbReference type="SUPFAM" id="SSF50630">
    <property type="entry name" value="Acid proteases"/>
    <property type="match status" value="1"/>
</dbReference>
<sequence>MTGHKFGKVRVWVSGNGCDRGEMHLTVDDTDNSKYLAIVGPQSLRLKRSAPDLLNLRTGALSFGETHHHHINARAPASSELPFLLFPINMCKFGKGSENGAIILEMKHKDYCFRSRSGDLNKRLQKILLADDIRVRSIQSHIKNISSQQVEATQIPINSGVSLQTLNYIVTVTLGGRNMTVIVDTGSDLTWVQCQPCRLCYNQPEPLFNPSISPSFQSVACNSSACQSVESATGNSGLCGTNSQACNYLVSYGDGSYTKGELGQDHLVLGRTSVDNFVFGCGRNNRGLFGLASGLMGLGRSDLSLISQTSDAFGGVFSYCLPSTDAESSGSLVFGADASVFKNSTPITYTKMVPNPQFFSFYFLNITGMTIGGVGVQDSSFGKSGFLIDSGTVITRLPPSIYKAVKAEFLKQFSGYPSAPGYSILDTCFNLSTYEEVNIPTIKIYFEGGAEMEVDVAGVFYFVKSDASQVCLALAGLQYEDAIGIIGNFQQRNTRVIYDTKQSQVGFAKETCSFM</sequence>
<dbReference type="FunFam" id="2.40.70.10:FF:000021">
    <property type="entry name" value="Aspartyl protease AED1"/>
    <property type="match status" value="1"/>
</dbReference>
<keyword evidence="5" id="KW-1185">Reference proteome</keyword>
<organism evidence="4 5">
    <name type="scientific">Anisodus tanguticus</name>
    <dbReference type="NCBI Taxonomy" id="243964"/>
    <lineage>
        <taxon>Eukaryota</taxon>
        <taxon>Viridiplantae</taxon>
        <taxon>Streptophyta</taxon>
        <taxon>Embryophyta</taxon>
        <taxon>Tracheophyta</taxon>
        <taxon>Spermatophyta</taxon>
        <taxon>Magnoliopsida</taxon>
        <taxon>eudicotyledons</taxon>
        <taxon>Gunneridae</taxon>
        <taxon>Pentapetalae</taxon>
        <taxon>asterids</taxon>
        <taxon>lamiids</taxon>
        <taxon>Solanales</taxon>
        <taxon>Solanaceae</taxon>
        <taxon>Solanoideae</taxon>
        <taxon>Hyoscyameae</taxon>
        <taxon>Anisodus</taxon>
    </lineage>
</organism>
<dbReference type="InterPro" id="IPR021109">
    <property type="entry name" value="Peptidase_aspartic_dom_sf"/>
</dbReference>
<dbReference type="InterPro" id="IPR001461">
    <property type="entry name" value="Aspartic_peptidase_A1"/>
</dbReference>
<feature type="active site" evidence="2">
    <location>
        <position position="184"/>
    </location>
</feature>
<evidence type="ECO:0000259" key="3">
    <source>
        <dbReference type="PROSITE" id="PS51767"/>
    </source>
</evidence>
<dbReference type="PANTHER" id="PTHR13683:SF881">
    <property type="entry name" value="PEPTIDASE A1 DOMAIN-CONTAINING PROTEIN"/>
    <property type="match status" value="1"/>
</dbReference>
<evidence type="ECO:0000256" key="1">
    <source>
        <dbReference type="ARBA" id="ARBA00007447"/>
    </source>
</evidence>